<proteinExistence type="inferred from homology"/>
<evidence type="ECO:0000259" key="7">
    <source>
        <dbReference type="Pfam" id="PF12734"/>
    </source>
</evidence>
<evidence type="ECO:0000313" key="8">
    <source>
        <dbReference type="EMBL" id="KAG2324888.1"/>
    </source>
</evidence>
<evidence type="ECO:0000256" key="6">
    <source>
        <dbReference type="SAM" id="MobiDB-lite"/>
    </source>
</evidence>
<evidence type="ECO:0000313" key="9">
    <source>
        <dbReference type="Proteomes" id="UP000886595"/>
    </source>
</evidence>
<name>A0A8X7W6J3_BRACI</name>
<dbReference type="Proteomes" id="UP000886595">
    <property type="component" value="Unassembled WGS sequence"/>
</dbReference>
<keyword evidence="9" id="KW-1185">Reference proteome</keyword>
<keyword evidence="3" id="KW-0812">Transmembrane</keyword>
<keyword evidence="4" id="KW-1133">Transmembrane helix</keyword>
<dbReference type="GO" id="GO:0005886">
    <property type="term" value="C:plasma membrane"/>
    <property type="evidence" value="ECO:0007669"/>
    <property type="project" value="InterPro"/>
</dbReference>
<evidence type="ECO:0000256" key="3">
    <source>
        <dbReference type="ARBA" id="ARBA00022692"/>
    </source>
</evidence>
<dbReference type="PANTHER" id="PTHR31568">
    <property type="entry name" value="RCG49325, ISOFORM CRA_A"/>
    <property type="match status" value="1"/>
</dbReference>
<dbReference type="InterPro" id="IPR044850">
    <property type="entry name" value="WIH1-like"/>
</dbReference>
<evidence type="ECO:0000256" key="1">
    <source>
        <dbReference type="ARBA" id="ARBA00004167"/>
    </source>
</evidence>
<dbReference type="PANTHER" id="PTHR31568:SF103">
    <property type="entry name" value="CYSTEINE-RICH TRANSMEMBRANE CYSTM DOMAIN-CONTAINING PROTEIN"/>
    <property type="match status" value="1"/>
</dbReference>
<dbReference type="InterPro" id="IPR028144">
    <property type="entry name" value="CYSTM_dom"/>
</dbReference>
<feature type="compositionally biased region" description="Pro residues" evidence="6">
    <location>
        <begin position="61"/>
        <end position="76"/>
    </location>
</feature>
<sequence>MTEVEEVPADNTGDYTIKPQSFTPPSTHPSGPSSSKLRPPQRYYPAPGYPQQGYPPEGQGYPPPQGYPQEGYPPPQQQQEKSRPGMIEGCLAAMCCCCVLEACF</sequence>
<comment type="similarity">
    <text evidence="2">Belongs to the CYSTM1 family.</text>
</comment>
<gene>
    <name evidence="8" type="ORF">Bca52824_007616</name>
</gene>
<organism evidence="8 9">
    <name type="scientific">Brassica carinata</name>
    <name type="common">Ethiopian mustard</name>
    <name type="synonym">Abyssinian cabbage</name>
    <dbReference type="NCBI Taxonomy" id="52824"/>
    <lineage>
        <taxon>Eukaryota</taxon>
        <taxon>Viridiplantae</taxon>
        <taxon>Streptophyta</taxon>
        <taxon>Embryophyta</taxon>
        <taxon>Tracheophyta</taxon>
        <taxon>Spermatophyta</taxon>
        <taxon>Magnoliopsida</taxon>
        <taxon>eudicotyledons</taxon>
        <taxon>Gunneridae</taxon>
        <taxon>Pentapetalae</taxon>
        <taxon>rosids</taxon>
        <taxon>malvids</taxon>
        <taxon>Brassicales</taxon>
        <taxon>Brassicaceae</taxon>
        <taxon>Brassiceae</taxon>
        <taxon>Brassica</taxon>
    </lineage>
</organism>
<dbReference type="Pfam" id="PF12734">
    <property type="entry name" value="CYSTM"/>
    <property type="match status" value="1"/>
</dbReference>
<dbReference type="EMBL" id="JAAMPC010000002">
    <property type="protein sequence ID" value="KAG2324888.1"/>
    <property type="molecule type" value="Genomic_DNA"/>
</dbReference>
<comment type="caution">
    <text evidence="8">The sequence shown here is derived from an EMBL/GenBank/DDBJ whole genome shotgun (WGS) entry which is preliminary data.</text>
</comment>
<evidence type="ECO:0000256" key="5">
    <source>
        <dbReference type="ARBA" id="ARBA00023136"/>
    </source>
</evidence>
<feature type="region of interest" description="Disordered" evidence="6">
    <location>
        <begin position="1"/>
        <end position="83"/>
    </location>
</feature>
<accession>A0A8X7W6J3</accession>
<keyword evidence="5" id="KW-0472">Membrane</keyword>
<dbReference type="AlphaFoldDB" id="A0A8X7W6J3"/>
<evidence type="ECO:0000256" key="2">
    <source>
        <dbReference type="ARBA" id="ARBA00009444"/>
    </source>
</evidence>
<evidence type="ECO:0000256" key="4">
    <source>
        <dbReference type="ARBA" id="ARBA00022989"/>
    </source>
</evidence>
<comment type="subcellular location">
    <subcellularLocation>
        <location evidence="1">Membrane</location>
        <topology evidence="1">Single-pass membrane protein</topology>
    </subcellularLocation>
</comment>
<protein>
    <recommendedName>
        <fullName evidence="7">Cysteine-rich transmembrane domain-containing protein</fullName>
    </recommendedName>
</protein>
<feature type="domain" description="Cysteine-rich transmembrane" evidence="7">
    <location>
        <begin position="65"/>
        <end position="104"/>
    </location>
</feature>
<reference evidence="8 9" key="1">
    <citation type="submission" date="2020-02" db="EMBL/GenBank/DDBJ databases">
        <authorList>
            <person name="Ma Q."/>
            <person name="Huang Y."/>
            <person name="Song X."/>
            <person name="Pei D."/>
        </authorList>
    </citation>
    <scope>NUCLEOTIDE SEQUENCE [LARGE SCALE GENOMIC DNA]</scope>
    <source>
        <strain evidence="8">Sxm20200214</strain>
        <tissue evidence="8">Leaf</tissue>
    </source>
</reference>
<feature type="compositionally biased region" description="Low complexity" evidence="6">
    <location>
        <begin position="21"/>
        <end position="60"/>
    </location>
</feature>